<evidence type="ECO:0000259" key="3">
    <source>
        <dbReference type="PROSITE" id="PS50206"/>
    </source>
</evidence>
<dbReference type="Pfam" id="PF00581">
    <property type="entry name" value="Rhodanese"/>
    <property type="match status" value="2"/>
</dbReference>
<dbReference type="InterPro" id="IPR036873">
    <property type="entry name" value="Rhodanese-like_dom_sf"/>
</dbReference>
<dbReference type="PATRIC" id="fig|571915.4.peg.2944"/>
<dbReference type="PROSITE" id="PS50206">
    <property type="entry name" value="RHODANESE_3"/>
    <property type="match status" value="2"/>
</dbReference>
<feature type="domain" description="Rhodanese" evidence="3">
    <location>
        <begin position="166"/>
        <end position="275"/>
    </location>
</feature>
<dbReference type="KEGG" id="cmv:CMUST_13715"/>
<dbReference type="EMBL" id="CP011542">
    <property type="protein sequence ID" value="AKK07037.1"/>
    <property type="molecule type" value="Genomic_DNA"/>
</dbReference>
<keyword evidence="1 4" id="KW-0808">Transferase</keyword>
<dbReference type="CDD" id="cd01448">
    <property type="entry name" value="TST_Repeat_1"/>
    <property type="match status" value="1"/>
</dbReference>
<reference evidence="4 5" key="1">
    <citation type="journal article" date="2015" name="Genome Announc.">
        <title>Complete Genome Sequence of the Type Strain Corynebacterium mustelae DSM 45274, Isolated from Various Tissues of a Male Ferret with Lethal Sepsis.</title>
        <authorList>
            <person name="Ruckert C."/>
            <person name="Eimer J."/>
            <person name="Winkler A."/>
            <person name="Tauch A."/>
        </authorList>
    </citation>
    <scope>NUCLEOTIDE SEQUENCE [LARGE SCALE GENOMIC DNA]</scope>
    <source>
        <strain evidence="4 5">DSM 45274</strain>
    </source>
</reference>
<evidence type="ECO:0000313" key="4">
    <source>
        <dbReference type="EMBL" id="AKK07037.1"/>
    </source>
</evidence>
<sequence>MTVTISASELSQRINSGRQPLILASLWSAHEGGGYAQYNSEHIPTARFCDTAQALASVPSSTTGRNPLPTQSTLELWFKRWGLSRDRDVVVYDNHRGLFAARAWWVLKWAGVAKVSILDGGQKAWETAGFSTIGGPGNPRVVEGNSPVLGGMPIATIEDVKAYAGVLVDAREPNRFAGRKEYLDLKAGHIPGAINIPTREVMNPDYTFKTPDELREIFMRHGITEHTVTDAIVYSGSGNHSAQLIAAMNLAGIGTPRHYIGGWSQWCANPRNPVERGF</sequence>
<feature type="domain" description="Rhodanese" evidence="3">
    <location>
        <begin position="36"/>
        <end position="134"/>
    </location>
</feature>
<keyword evidence="2" id="KW-0677">Repeat</keyword>
<dbReference type="Proteomes" id="UP000035199">
    <property type="component" value="Chromosome"/>
</dbReference>
<dbReference type="InterPro" id="IPR045078">
    <property type="entry name" value="TST/MPST-like"/>
</dbReference>
<protein>
    <submittedName>
        <fullName evidence="4">Rhodanese-related sulfurtransferase</fullName>
        <ecNumber evidence="4">2.8.1.1</ecNumber>
    </submittedName>
</protein>
<dbReference type="SUPFAM" id="SSF52821">
    <property type="entry name" value="Rhodanese/Cell cycle control phosphatase"/>
    <property type="match status" value="2"/>
</dbReference>
<evidence type="ECO:0000256" key="2">
    <source>
        <dbReference type="ARBA" id="ARBA00022737"/>
    </source>
</evidence>
<name>A0A0G3H791_9CORY</name>
<dbReference type="RefSeq" id="WP_047262944.1">
    <property type="nucleotide sequence ID" value="NZ_CP011542.1"/>
</dbReference>
<dbReference type="PANTHER" id="PTHR11364">
    <property type="entry name" value="THIOSULFATE SULFERTANSFERASE"/>
    <property type="match status" value="1"/>
</dbReference>
<organism evidence="4 5">
    <name type="scientific">Corynebacterium mustelae</name>
    <dbReference type="NCBI Taxonomy" id="571915"/>
    <lineage>
        <taxon>Bacteria</taxon>
        <taxon>Bacillati</taxon>
        <taxon>Actinomycetota</taxon>
        <taxon>Actinomycetes</taxon>
        <taxon>Mycobacteriales</taxon>
        <taxon>Corynebacteriaceae</taxon>
        <taxon>Corynebacterium</taxon>
    </lineage>
</organism>
<dbReference type="OrthoDB" id="9770030at2"/>
<dbReference type="AlphaFoldDB" id="A0A0G3H791"/>
<evidence type="ECO:0000313" key="5">
    <source>
        <dbReference type="Proteomes" id="UP000035199"/>
    </source>
</evidence>
<dbReference type="GO" id="GO:0004792">
    <property type="term" value="F:thiosulfate-cyanide sulfurtransferase activity"/>
    <property type="evidence" value="ECO:0007669"/>
    <property type="project" value="UniProtKB-EC"/>
</dbReference>
<dbReference type="CDD" id="cd01449">
    <property type="entry name" value="TST_Repeat_2"/>
    <property type="match status" value="1"/>
</dbReference>
<dbReference type="STRING" id="571915.CMUST_13715"/>
<gene>
    <name evidence="4" type="primary">sseB</name>
    <name evidence="4" type="ORF">CMUST_13715</name>
</gene>
<keyword evidence="5" id="KW-1185">Reference proteome</keyword>
<accession>A0A0G3H791</accession>
<evidence type="ECO:0000256" key="1">
    <source>
        <dbReference type="ARBA" id="ARBA00022679"/>
    </source>
</evidence>
<proteinExistence type="predicted"/>
<dbReference type="EC" id="2.8.1.1" evidence="4"/>
<dbReference type="PANTHER" id="PTHR11364:SF27">
    <property type="entry name" value="SULFURTRANSFERASE"/>
    <property type="match status" value="1"/>
</dbReference>
<dbReference type="Gene3D" id="3.40.250.10">
    <property type="entry name" value="Rhodanese-like domain"/>
    <property type="match status" value="2"/>
</dbReference>
<dbReference type="InterPro" id="IPR001763">
    <property type="entry name" value="Rhodanese-like_dom"/>
</dbReference>
<reference evidence="5" key="2">
    <citation type="submission" date="2015-05" db="EMBL/GenBank/DDBJ databases">
        <title>Complete genome sequence of Corynebacterium mustelae DSM 45274, isolated from various tissues of a male ferret with lethal sepsis.</title>
        <authorList>
            <person name="Ruckert C."/>
            <person name="Albersmeier A."/>
            <person name="Winkler A."/>
            <person name="Tauch A."/>
        </authorList>
    </citation>
    <scope>NUCLEOTIDE SEQUENCE [LARGE SCALE GENOMIC DNA]</scope>
    <source>
        <strain evidence="5">DSM 45274</strain>
    </source>
</reference>
<dbReference type="SMART" id="SM00450">
    <property type="entry name" value="RHOD"/>
    <property type="match status" value="2"/>
</dbReference>